<dbReference type="Gene3D" id="3.40.50.720">
    <property type="entry name" value="NAD(P)-binding Rossmann-like Domain"/>
    <property type="match status" value="1"/>
</dbReference>
<evidence type="ECO:0000313" key="2">
    <source>
        <dbReference type="EMBL" id="MEL4455489.1"/>
    </source>
</evidence>
<dbReference type="RefSeq" id="WP_342159324.1">
    <property type="nucleotide sequence ID" value="NZ_JBCDNA010000001.1"/>
</dbReference>
<dbReference type="Pfam" id="PF21135">
    <property type="entry name" value="DRL_cat"/>
    <property type="match status" value="1"/>
</dbReference>
<gene>
    <name evidence="2" type="ORF">AABB81_06240</name>
</gene>
<dbReference type="CDD" id="cd11616">
    <property type="entry name" value="SAF_DH_OX_like"/>
    <property type="match status" value="1"/>
</dbReference>
<dbReference type="InterPro" id="IPR036291">
    <property type="entry name" value="NAD(P)-bd_dom_sf"/>
</dbReference>
<accession>A0ABU9L1E7</accession>
<dbReference type="EMBL" id="JBCDNA010000001">
    <property type="protein sequence ID" value="MEL4455489.1"/>
    <property type="molecule type" value="Genomic_DNA"/>
</dbReference>
<dbReference type="InterPro" id="IPR048423">
    <property type="entry name" value="DRL_cat"/>
</dbReference>
<dbReference type="Proteomes" id="UP001474120">
    <property type="component" value="Unassembled WGS sequence"/>
</dbReference>
<name>A0ABU9L1E7_9FLAO</name>
<organism evidence="2 3">
    <name type="scientific">Lutimonas vermicola</name>
    <dbReference type="NCBI Taxonomy" id="414288"/>
    <lineage>
        <taxon>Bacteria</taxon>
        <taxon>Pseudomonadati</taxon>
        <taxon>Bacteroidota</taxon>
        <taxon>Flavobacteriia</taxon>
        <taxon>Flavobacteriales</taxon>
        <taxon>Flavobacteriaceae</taxon>
        <taxon>Lutimonas</taxon>
    </lineage>
</organism>
<protein>
    <recommendedName>
        <fullName evidence="1">Oxidoreductase DRL-like catalytic domain-containing protein</fullName>
    </recommendedName>
</protein>
<dbReference type="PANTHER" id="PTHR37850">
    <property type="entry name" value="STRU PROTEIN"/>
    <property type="match status" value="1"/>
</dbReference>
<evidence type="ECO:0000313" key="3">
    <source>
        <dbReference type="Proteomes" id="UP001474120"/>
    </source>
</evidence>
<sequence length="431" mass="48356">MMLVDTFLRKREETNNHIKVGVVGAGEMGKGLINQIYKHTPGMEVAVTYSRNLEKVLECYRVAGIENFKIVETLYELNESLNLGISCITQNIDLLIHCEALDLLVDMTGSMEFSTQLTYDAIMNKRNILSFNAELDATIGPILKKMAVGAGVQYSIAEGDQPGCTLNLFRFVKNMGFEPLVCGNIKGMLDHYRNPDTQANFAQQWGMSPYMATNFADGTKVAFEQACIANATGMKVGKRGMYGFESNEHVDNLTHLYDIDELRRLGGVVDFIVGAKPGPGVFVYATTDDPHKIKYLNYGKLGKGPLYNFYIPYHLLFFEIPTSIVRMIDLKDDICSAKSGPVVEVITKAKINLKKGDYIDEIGGYKTFGVCDNSDICRKENLLPLGLANGARVKRDILKDQILTFDDVECNEDTLIYRLWKKQEEMFQWQG</sequence>
<comment type="caution">
    <text evidence="2">The sequence shown here is derived from an EMBL/GenBank/DDBJ whole genome shotgun (WGS) entry which is preliminary data.</text>
</comment>
<proteinExistence type="predicted"/>
<feature type="domain" description="Oxidoreductase DRL-like catalytic" evidence="1">
    <location>
        <begin position="159"/>
        <end position="320"/>
    </location>
</feature>
<reference evidence="2 3" key="1">
    <citation type="submission" date="2024-04" db="EMBL/GenBank/DDBJ databases">
        <title>whole genome sequencing of Lutimonas vermicola strain IMCC1616.</title>
        <authorList>
            <person name="Bae S.S."/>
        </authorList>
    </citation>
    <scope>NUCLEOTIDE SEQUENCE [LARGE SCALE GENOMIC DNA]</scope>
    <source>
        <strain evidence="2 3">IMCC1616</strain>
    </source>
</reference>
<keyword evidence="3" id="KW-1185">Reference proteome</keyword>
<dbReference type="PANTHER" id="PTHR37850:SF1">
    <property type="entry name" value="SAF DOMAIN PROTEIN"/>
    <property type="match status" value="1"/>
</dbReference>
<evidence type="ECO:0000259" key="1">
    <source>
        <dbReference type="Pfam" id="PF21135"/>
    </source>
</evidence>
<dbReference type="SUPFAM" id="SSF51735">
    <property type="entry name" value="NAD(P)-binding Rossmann-fold domains"/>
    <property type="match status" value="1"/>
</dbReference>